<feature type="region of interest" description="Disordered" evidence="3">
    <location>
        <begin position="63"/>
        <end position="85"/>
    </location>
</feature>
<dbReference type="NCBIfam" id="TIGR01552">
    <property type="entry name" value="phd_fam"/>
    <property type="match status" value="1"/>
</dbReference>
<dbReference type="Proteomes" id="UP001237448">
    <property type="component" value="Unassembled WGS sequence"/>
</dbReference>
<dbReference type="InterPro" id="IPR006442">
    <property type="entry name" value="Antitoxin_Phd/YefM"/>
</dbReference>
<evidence type="ECO:0000313" key="4">
    <source>
        <dbReference type="EMBL" id="MDQ0395587.1"/>
    </source>
</evidence>
<dbReference type="RefSeq" id="WP_307434484.1">
    <property type="nucleotide sequence ID" value="NZ_JAUSVK010000001.1"/>
</dbReference>
<dbReference type="EMBL" id="JAUSVK010000001">
    <property type="protein sequence ID" value="MDQ0395587.1"/>
    <property type="molecule type" value="Genomic_DNA"/>
</dbReference>
<reference evidence="4 5" key="1">
    <citation type="submission" date="2023-07" db="EMBL/GenBank/DDBJ databases">
        <title>Genomic Encyclopedia of Type Strains, Phase IV (KMG-IV): sequencing the most valuable type-strain genomes for metagenomic binning, comparative biology and taxonomic classification.</title>
        <authorList>
            <person name="Goeker M."/>
        </authorList>
    </citation>
    <scope>NUCLEOTIDE SEQUENCE [LARGE SCALE GENOMIC DNA]</scope>
    <source>
        <strain evidence="4 5">DSM 5896</strain>
    </source>
</reference>
<dbReference type="SUPFAM" id="SSF143120">
    <property type="entry name" value="YefM-like"/>
    <property type="match status" value="1"/>
</dbReference>
<protein>
    <recommendedName>
        <fullName evidence="2">Antitoxin</fullName>
    </recommendedName>
</protein>
<name>A0ABU0FLW3_9HYPH</name>
<sequence>MQISVTEAKGQLTELVRRAEAGDDVILTRHGHAAVRLVPIKAATDRKSRRTLLAAVRASAAAKAAAGPSAAHSQDFLYGDDGLPE</sequence>
<comment type="similarity">
    <text evidence="1 2">Belongs to the phD/YefM antitoxin family.</text>
</comment>
<dbReference type="InterPro" id="IPR036165">
    <property type="entry name" value="YefM-like_sf"/>
</dbReference>
<dbReference type="Gene3D" id="3.40.1620.10">
    <property type="entry name" value="YefM-like domain"/>
    <property type="match status" value="1"/>
</dbReference>
<dbReference type="Pfam" id="PF02604">
    <property type="entry name" value="PhdYeFM_antitox"/>
    <property type="match status" value="1"/>
</dbReference>
<keyword evidence="5" id="KW-1185">Reference proteome</keyword>
<evidence type="ECO:0000256" key="3">
    <source>
        <dbReference type="SAM" id="MobiDB-lite"/>
    </source>
</evidence>
<feature type="compositionally biased region" description="Low complexity" evidence="3">
    <location>
        <begin position="63"/>
        <end position="73"/>
    </location>
</feature>
<evidence type="ECO:0000256" key="2">
    <source>
        <dbReference type="RuleBase" id="RU362080"/>
    </source>
</evidence>
<comment type="function">
    <text evidence="2">Antitoxin component of a type II toxin-antitoxin (TA) system.</text>
</comment>
<gene>
    <name evidence="4" type="ORF">J3R73_005379</name>
</gene>
<proteinExistence type="inferred from homology"/>
<accession>A0ABU0FLW3</accession>
<organism evidence="4 5">
    <name type="scientific">Labrys monachus</name>
    <dbReference type="NCBI Taxonomy" id="217067"/>
    <lineage>
        <taxon>Bacteria</taxon>
        <taxon>Pseudomonadati</taxon>
        <taxon>Pseudomonadota</taxon>
        <taxon>Alphaproteobacteria</taxon>
        <taxon>Hyphomicrobiales</taxon>
        <taxon>Xanthobacteraceae</taxon>
        <taxon>Labrys</taxon>
    </lineage>
</organism>
<comment type="caution">
    <text evidence="4">The sequence shown here is derived from an EMBL/GenBank/DDBJ whole genome shotgun (WGS) entry which is preliminary data.</text>
</comment>
<evidence type="ECO:0000256" key="1">
    <source>
        <dbReference type="ARBA" id="ARBA00009981"/>
    </source>
</evidence>
<evidence type="ECO:0000313" key="5">
    <source>
        <dbReference type="Proteomes" id="UP001237448"/>
    </source>
</evidence>